<accession>A0ABQ8C4N0</accession>
<sequence>MRLSSELLISLVPSLTFSYSGLSSNRLKPLQKSDWRDFDFVCRSYCLLQLDMSSVCGGLDYKDAESHISASSPNKCSNNGSNHVSVTGSEDAQESDGDDSGNIHQYLNEESKDITTEPLLPLKSSDDEVEDKNLAKDMLSESPQVSAAIVIPAIKGSREKHGKSVEKLSVSWAEDVYDPPPSIVSHTRSKKQQQHQKSKSSLKKSGKKGHKGSSSSSSSSSSRGSKDKKSSSSSRSKHSRDKFGWATQMPIAAASS</sequence>
<dbReference type="PANTHER" id="PTHR34952">
    <property type="entry name" value="OS05G0113500 PROTEIN"/>
    <property type="match status" value="1"/>
</dbReference>
<feature type="compositionally biased region" description="Low complexity" evidence="1">
    <location>
        <begin position="212"/>
        <end position="223"/>
    </location>
</feature>
<dbReference type="PANTHER" id="PTHR34952:SF2">
    <property type="entry name" value="OS05G0113500 PROTEIN"/>
    <property type="match status" value="1"/>
</dbReference>
<feature type="compositionally biased region" description="Basic residues" evidence="1">
    <location>
        <begin position="187"/>
        <end position="211"/>
    </location>
</feature>
<feature type="region of interest" description="Disordered" evidence="1">
    <location>
        <begin position="176"/>
        <end position="256"/>
    </location>
</feature>
<keyword evidence="3" id="KW-1185">Reference proteome</keyword>
<feature type="region of interest" description="Disordered" evidence="1">
    <location>
        <begin position="67"/>
        <end position="125"/>
    </location>
</feature>
<proteinExistence type="predicted"/>
<dbReference type="Proteomes" id="UP000824890">
    <property type="component" value="Unassembled WGS sequence"/>
</dbReference>
<evidence type="ECO:0000256" key="1">
    <source>
        <dbReference type="SAM" id="MobiDB-lite"/>
    </source>
</evidence>
<comment type="caution">
    <text evidence="2">The sequence shown here is derived from an EMBL/GenBank/DDBJ whole genome shotgun (WGS) entry which is preliminary data.</text>
</comment>
<organism evidence="2 3">
    <name type="scientific">Brassica napus</name>
    <name type="common">Rape</name>
    <dbReference type="NCBI Taxonomy" id="3708"/>
    <lineage>
        <taxon>Eukaryota</taxon>
        <taxon>Viridiplantae</taxon>
        <taxon>Streptophyta</taxon>
        <taxon>Embryophyta</taxon>
        <taxon>Tracheophyta</taxon>
        <taxon>Spermatophyta</taxon>
        <taxon>Magnoliopsida</taxon>
        <taxon>eudicotyledons</taxon>
        <taxon>Gunneridae</taxon>
        <taxon>Pentapetalae</taxon>
        <taxon>rosids</taxon>
        <taxon>malvids</taxon>
        <taxon>Brassicales</taxon>
        <taxon>Brassicaceae</taxon>
        <taxon>Brassiceae</taxon>
        <taxon>Brassica</taxon>
    </lineage>
</organism>
<evidence type="ECO:0000313" key="2">
    <source>
        <dbReference type="EMBL" id="KAH0912012.1"/>
    </source>
</evidence>
<reference evidence="2 3" key="1">
    <citation type="submission" date="2021-05" db="EMBL/GenBank/DDBJ databases">
        <title>Genome Assembly of Synthetic Allotetraploid Brassica napus Reveals Homoeologous Exchanges between Subgenomes.</title>
        <authorList>
            <person name="Davis J.T."/>
        </authorList>
    </citation>
    <scope>NUCLEOTIDE SEQUENCE [LARGE SCALE GENOMIC DNA]</scope>
    <source>
        <strain evidence="3">cv. Da-Ae</strain>
        <tissue evidence="2">Seedling</tissue>
    </source>
</reference>
<evidence type="ECO:0000313" key="3">
    <source>
        <dbReference type="Proteomes" id="UP000824890"/>
    </source>
</evidence>
<dbReference type="EMBL" id="JAGKQM010000009">
    <property type="protein sequence ID" value="KAH0912012.1"/>
    <property type="molecule type" value="Genomic_DNA"/>
</dbReference>
<gene>
    <name evidence="2" type="ORF">HID58_035333</name>
</gene>
<protein>
    <submittedName>
        <fullName evidence="2">Uncharacterized protein</fullName>
    </submittedName>
</protein>
<name>A0ABQ8C4N0_BRANA</name>
<feature type="compositionally biased region" description="Polar residues" evidence="1">
    <location>
        <begin position="68"/>
        <end position="90"/>
    </location>
</feature>